<name>A0AAD5XTP8_9FUNG</name>
<proteinExistence type="inferred from homology"/>
<dbReference type="PROSITE" id="PS50836">
    <property type="entry name" value="DOMON"/>
    <property type="match status" value="1"/>
</dbReference>
<evidence type="ECO:0000256" key="2">
    <source>
        <dbReference type="ARBA" id="ARBA00023157"/>
    </source>
</evidence>
<dbReference type="InterPro" id="IPR000323">
    <property type="entry name" value="Cu2_ascorb_mOase_N"/>
</dbReference>
<comment type="similarity">
    <text evidence="1">Belongs to the copper type II ascorbate-dependent monooxygenase family.</text>
</comment>
<dbReference type="InterPro" id="IPR024548">
    <property type="entry name" value="Cu2_monoox_C"/>
</dbReference>
<evidence type="ECO:0000256" key="4">
    <source>
        <dbReference type="SAM" id="SignalP"/>
    </source>
</evidence>
<dbReference type="Gene3D" id="2.60.120.230">
    <property type="match status" value="1"/>
</dbReference>
<dbReference type="InterPro" id="IPR008977">
    <property type="entry name" value="PHM/PNGase_F_dom_sf"/>
</dbReference>
<sequence length="525" mass="58214">MFTKLFLTLCILILPTVFAVSAPQWVPFKTDAYSGHQTLTTSSNKSIELFWSVDVAANQVEFGVASKNGATWLALGLSESGSMQGADIWLGYTDPTIGKFVLEDRFSPSVGAPILDKKQDVTLLQSFQTAELTAFTFKRSLTPCDLSQDSKIETEVPNHFIFAFGTDNNFNKHLPGRNGIKEIELIGNYFTNINISEADQKNSTIFNMVTKKIEIPANDTTYCYTLYDLSDMDKSHIIKEVPVVNSPLLHHLVGYLCDTIPANITTTEPICNVIDPITQLSDSDFQNTCWRTYLLWGKGGEGRTYPATAGKPLGRSAYGTQYLLLESHYANPELLTGQVDVGSGLELTLTKNLRPHDVGILFAGRDQDVILLEPGNSSQSIYGRCGLQCTEKGIPDEGLTITATFFHMHKRGISGETQWIRNGIELPPLTTRRYYDFNFQISQNAPLSQEKLMPGDTLITRCTYDTSKDTKPVRGGFTSDNEMCINFIEYYPVAPLFHCTDTIDIPAQLNSTVKDGLFCGITKNG</sequence>
<dbReference type="Pfam" id="PF01082">
    <property type="entry name" value="Cu2_monooxygen"/>
    <property type="match status" value="1"/>
</dbReference>
<organism evidence="6 7">
    <name type="scientific">Clydaea vesicula</name>
    <dbReference type="NCBI Taxonomy" id="447962"/>
    <lineage>
        <taxon>Eukaryota</taxon>
        <taxon>Fungi</taxon>
        <taxon>Fungi incertae sedis</taxon>
        <taxon>Chytridiomycota</taxon>
        <taxon>Chytridiomycota incertae sedis</taxon>
        <taxon>Chytridiomycetes</taxon>
        <taxon>Lobulomycetales</taxon>
        <taxon>Lobulomycetaceae</taxon>
        <taxon>Clydaea</taxon>
    </lineage>
</organism>
<dbReference type="PANTHER" id="PTHR10157">
    <property type="entry name" value="DOPAMINE BETA HYDROXYLASE RELATED"/>
    <property type="match status" value="1"/>
</dbReference>
<dbReference type="AlphaFoldDB" id="A0AAD5XTP8"/>
<dbReference type="InterPro" id="IPR014784">
    <property type="entry name" value="Cu2_ascorb_mOase-like_C"/>
</dbReference>
<dbReference type="Pfam" id="PF03351">
    <property type="entry name" value="DOMON"/>
    <property type="match status" value="1"/>
</dbReference>
<feature type="non-terminal residue" evidence="6">
    <location>
        <position position="525"/>
    </location>
</feature>
<dbReference type="InterPro" id="IPR036939">
    <property type="entry name" value="Cu2_ascorb_mOase_N_sf"/>
</dbReference>
<evidence type="ECO:0000259" key="5">
    <source>
        <dbReference type="PROSITE" id="PS50836"/>
    </source>
</evidence>
<dbReference type="InterPro" id="IPR000945">
    <property type="entry name" value="DBH-like"/>
</dbReference>
<evidence type="ECO:0000313" key="6">
    <source>
        <dbReference type="EMBL" id="KAJ3213478.1"/>
    </source>
</evidence>
<dbReference type="CDD" id="cd09631">
    <property type="entry name" value="DOMON_DOH"/>
    <property type="match status" value="1"/>
</dbReference>
<keyword evidence="3" id="KW-0325">Glycoprotein</keyword>
<dbReference type="GO" id="GO:0004500">
    <property type="term" value="F:dopamine beta-monooxygenase activity"/>
    <property type="evidence" value="ECO:0007669"/>
    <property type="project" value="InterPro"/>
</dbReference>
<comment type="caution">
    <text evidence="6">The sequence shown here is derived from an EMBL/GenBank/DDBJ whole genome shotgun (WGS) entry which is preliminary data.</text>
</comment>
<reference evidence="6" key="1">
    <citation type="submission" date="2020-05" db="EMBL/GenBank/DDBJ databases">
        <title>Phylogenomic resolution of chytrid fungi.</title>
        <authorList>
            <person name="Stajich J.E."/>
            <person name="Amses K."/>
            <person name="Simmons R."/>
            <person name="Seto K."/>
            <person name="Myers J."/>
            <person name="Bonds A."/>
            <person name="Quandt C.A."/>
            <person name="Barry K."/>
            <person name="Liu P."/>
            <person name="Grigoriev I."/>
            <person name="Longcore J.E."/>
            <person name="James T.Y."/>
        </authorList>
    </citation>
    <scope>NUCLEOTIDE SEQUENCE</scope>
    <source>
        <strain evidence="6">JEL0476</strain>
    </source>
</reference>
<keyword evidence="7" id="KW-1185">Reference proteome</keyword>
<dbReference type="SUPFAM" id="SSF49742">
    <property type="entry name" value="PHM/PNGase F"/>
    <property type="match status" value="2"/>
</dbReference>
<dbReference type="EMBL" id="JADGJW010000706">
    <property type="protein sequence ID" value="KAJ3213478.1"/>
    <property type="molecule type" value="Genomic_DNA"/>
</dbReference>
<dbReference type="Gene3D" id="2.60.120.310">
    <property type="entry name" value="Copper type II, ascorbate-dependent monooxygenase, N-terminal domain"/>
    <property type="match status" value="1"/>
</dbReference>
<dbReference type="InterPro" id="IPR045266">
    <property type="entry name" value="DOH_DOMON"/>
</dbReference>
<dbReference type="SMART" id="SM00664">
    <property type="entry name" value="DoH"/>
    <property type="match status" value="1"/>
</dbReference>
<dbReference type="InterPro" id="IPR005018">
    <property type="entry name" value="DOMON_domain"/>
</dbReference>
<accession>A0AAD5XTP8</accession>
<dbReference type="Proteomes" id="UP001211065">
    <property type="component" value="Unassembled WGS sequence"/>
</dbReference>
<gene>
    <name evidence="6" type="ORF">HK099_007369</name>
</gene>
<feature type="domain" description="DOMON" evidence="5">
    <location>
        <begin position="45"/>
        <end position="165"/>
    </location>
</feature>
<feature type="signal peptide" evidence="4">
    <location>
        <begin position="1"/>
        <end position="19"/>
    </location>
</feature>
<evidence type="ECO:0000313" key="7">
    <source>
        <dbReference type="Proteomes" id="UP001211065"/>
    </source>
</evidence>
<dbReference type="Pfam" id="PF03712">
    <property type="entry name" value="Cu2_monoox_C"/>
    <property type="match status" value="1"/>
</dbReference>
<dbReference type="GO" id="GO:0005507">
    <property type="term" value="F:copper ion binding"/>
    <property type="evidence" value="ECO:0007669"/>
    <property type="project" value="InterPro"/>
</dbReference>
<dbReference type="PANTHER" id="PTHR10157:SF23">
    <property type="entry name" value="MOXD1 HOMOLOG 1"/>
    <property type="match status" value="1"/>
</dbReference>
<feature type="chain" id="PRO_5042041262" description="DOMON domain-containing protein" evidence="4">
    <location>
        <begin position="20"/>
        <end position="525"/>
    </location>
</feature>
<evidence type="ECO:0000256" key="3">
    <source>
        <dbReference type="ARBA" id="ARBA00023180"/>
    </source>
</evidence>
<protein>
    <recommendedName>
        <fullName evidence="5">DOMON domain-containing protein</fullName>
    </recommendedName>
</protein>
<evidence type="ECO:0000256" key="1">
    <source>
        <dbReference type="ARBA" id="ARBA00010676"/>
    </source>
</evidence>
<keyword evidence="4" id="KW-0732">Signal</keyword>
<dbReference type="SUPFAM" id="SSF49344">
    <property type="entry name" value="CBD9-like"/>
    <property type="match status" value="1"/>
</dbReference>
<keyword evidence="2" id="KW-1015">Disulfide bond</keyword>